<dbReference type="EMBL" id="LKAM01000016">
    <property type="protein sequence ID" value="KUM45713.1"/>
    <property type="molecule type" value="Genomic_DNA"/>
</dbReference>
<reference evidence="2" key="1">
    <citation type="journal article" date="2015" name="Genome Biol. Evol.">
        <title>Organellar Genomes of White Spruce (Picea glauca): Assembly and Annotation.</title>
        <authorList>
            <person name="Jackman S.D."/>
            <person name="Warren R.L."/>
            <person name="Gibb E.A."/>
            <person name="Vandervalk B.P."/>
            <person name="Mohamadi H."/>
            <person name="Chu J."/>
            <person name="Raymond A."/>
            <person name="Pleasance S."/>
            <person name="Coope R."/>
            <person name="Wildung M.R."/>
            <person name="Ritland C.E."/>
            <person name="Bousquet J."/>
            <person name="Jones S.J."/>
            <person name="Bohlmann J."/>
            <person name="Birol I."/>
        </authorList>
    </citation>
    <scope>NUCLEOTIDE SEQUENCE [LARGE SCALE GENOMIC DNA]</scope>
    <source>
        <tissue evidence="2">Flushing bud</tissue>
    </source>
</reference>
<geneLocation type="mitochondrion" evidence="2"/>
<sequence>MQAAFPSGRCPTSRPNKQSQGRLDKLYFDPRIISFTRAEAPLLNFSSTLGLRILRILVAIGASRSLAEQHTTIHACISTRVSEPCNHRYYIRNNTFTCGKPYPSKLTGTITFPRRALYPKEGKASLQALIN</sequence>
<accession>A0A117NFS6</accession>
<evidence type="ECO:0000256" key="1">
    <source>
        <dbReference type="SAM" id="MobiDB-lite"/>
    </source>
</evidence>
<evidence type="ECO:0000313" key="2">
    <source>
        <dbReference type="EMBL" id="KUM45713.1"/>
    </source>
</evidence>
<feature type="region of interest" description="Disordered" evidence="1">
    <location>
        <begin position="1"/>
        <end position="21"/>
    </location>
</feature>
<dbReference type="AlphaFoldDB" id="A0A117NFS6"/>
<gene>
    <name evidence="2" type="ORF">ABT39_MTgene2277</name>
</gene>
<keyword evidence="2" id="KW-0496">Mitochondrion</keyword>
<proteinExistence type="predicted"/>
<organism evidence="2">
    <name type="scientific">Picea glauca</name>
    <name type="common">White spruce</name>
    <name type="synonym">Pinus glauca</name>
    <dbReference type="NCBI Taxonomy" id="3330"/>
    <lineage>
        <taxon>Eukaryota</taxon>
        <taxon>Viridiplantae</taxon>
        <taxon>Streptophyta</taxon>
        <taxon>Embryophyta</taxon>
        <taxon>Tracheophyta</taxon>
        <taxon>Spermatophyta</taxon>
        <taxon>Pinopsida</taxon>
        <taxon>Pinidae</taxon>
        <taxon>Conifers I</taxon>
        <taxon>Pinales</taxon>
        <taxon>Pinaceae</taxon>
        <taxon>Picea</taxon>
    </lineage>
</organism>
<name>A0A117NFS6_PICGL</name>
<protein>
    <submittedName>
        <fullName evidence="2">Uncharacterized protein</fullName>
    </submittedName>
</protein>
<comment type="caution">
    <text evidence="2">The sequence shown here is derived from an EMBL/GenBank/DDBJ whole genome shotgun (WGS) entry which is preliminary data.</text>
</comment>